<dbReference type="GO" id="GO:0032259">
    <property type="term" value="P:methylation"/>
    <property type="evidence" value="ECO:0007669"/>
    <property type="project" value="UniProtKB-KW"/>
</dbReference>
<dbReference type="InterPro" id="IPR050723">
    <property type="entry name" value="CFA/CMAS"/>
</dbReference>
<dbReference type="AlphaFoldDB" id="A0A7V1LL48"/>
<dbReference type="PANTHER" id="PTHR43667:SF2">
    <property type="entry name" value="FATTY ACID C-METHYL TRANSFERASE"/>
    <property type="match status" value="1"/>
</dbReference>
<dbReference type="InterPro" id="IPR029063">
    <property type="entry name" value="SAM-dependent_MTases_sf"/>
</dbReference>
<dbReference type="Proteomes" id="UP000886005">
    <property type="component" value="Unassembled WGS sequence"/>
</dbReference>
<proteinExistence type="predicted"/>
<dbReference type="PANTHER" id="PTHR43667">
    <property type="entry name" value="CYCLOPROPANE-FATTY-ACYL-PHOSPHOLIPID SYNTHASE"/>
    <property type="match status" value="1"/>
</dbReference>
<dbReference type="SUPFAM" id="SSF53335">
    <property type="entry name" value="S-adenosyl-L-methionine-dependent methyltransferases"/>
    <property type="match status" value="1"/>
</dbReference>
<keyword evidence="1" id="KW-0808">Transferase</keyword>
<dbReference type="Pfam" id="PF13489">
    <property type="entry name" value="Methyltransf_23"/>
    <property type="match status" value="1"/>
</dbReference>
<dbReference type="EMBL" id="DRLD01000132">
    <property type="protein sequence ID" value="HED10011.1"/>
    <property type="molecule type" value="Genomic_DNA"/>
</dbReference>
<accession>A0A7V1LL48</accession>
<dbReference type="Gene3D" id="3.40.50.150">
    <property type="entry name" value="Vaccinia Virus protein VP39"/>
    <property type="match status" value="1"/>
</dbReference>
<comment type="caution">
    <text evidence="1">The sequence shown here is derived from an EMBL/GenBank/DDBJ whole genome shotgun (WGS) entry which is preliminary data.</text>
</comment>
<organism evidence="1">
    <name type="scientific">Caldithrix abyssi</name>
    <dbReference type="NCBI Taxonomy" id="187145"/>
    <lineage>
        <taxon>Bacteria</taxon>
        <taxon>Pseudomonadati</taxon>
        <taxon>Calditrichota</taxon>
        <taxon>Calditrichia</taxon>
        <taxon>Calditrichales</taxon>
        <taxon>Calditrichaceae</taxon>
        <taxon>Caldithrix</taxon>
    </lineage>
</organism>
<dbReference type="GO" id="GO:0008168">
    <property type="term" value="F:methyltransferase activity"/>
    <property type="evidence" value="ECO:0007669"/>
    <property type="project" value="UniProtKB-KW"/>
</dbReference>
<dbReference type="CDD" id="cd02440">
    <property type="entry name" value="AdoMet_MTases"/>
    <property type="match status" value="1"/>
</dbReference>
<name>A0A7V1LL48_CALAY</name>
<evidence type="ECO:0000313" key="1">
    <source>
        <dbReference type="EMBL" id="HED10011.1"/>
    </source>
</evidence>
<gene>
    <name evidence="1" type="ORF">ENJ10_04940</name>
</gene>
<reference evidence="1" key="1">
    <citation type="journal article" date="2020" name="mSystems">
        <title>Genome- and Community-Level Interaction Insights into Carbon Utilization and Element Cycling Functions of Hydrothermarchaeota in Hydrothermal Sediment.</title>
        <authorList>
            <person name="Zhou Z."/>
            <person name="Liu Y."/>
            <person name="Xu W."/>
            <person name="Pan J."/>
            <person name="Luo Z.H."/>
            <person name="Li M."/>
        </authorList>
    </citation>
    <scope>NUCLEOTIDE SEQUENCE [LARGE SCALE GENOMIC DNA]</scope>
    <source>
        <strain evidence="1">HyVt-456</strain>
    </source>
</reference>
<protein>
    <submittedName>
        <fullName evidence="1">Class I SAM-dependent methyltransferase</fullName>
    </submittedName>
</protein>
<keyword evidence="1" id="KW-0489">Methyltransferase</keyword>
<sequence>MDIWLKKLLWPGHWIKAARSSAKKNRSRSQADPQLLLYDRILQTDFLHYGYFDDPDIAADEISLADIKKAQRRYAELIIAQMTAPPEPEVLDVGCGMGGLLSMIAKKGYRVTGLTPDRNQIDYIREKYKEIPLIHARFQDISPEEHEDKYGTVIFSESLQYIDLPTAMCYTDKILSERGELIIVDYFRLDEAHEQSGHIWQEFMAETEKRGFVIRYKQDITANIRPTLAFAHHFCTNIGLPLYEFIKLKLDHKHPGKYYFIRELFEKWDKKIDSNIKTIDPEYFCRQKRYYLLKLTREV</sequence>